<evidence type="ECO:0000256" key="2">
    <source>
        <dbReference type="ARBA" id="ARBA00022448"/>
    </source>
</evidence>
<comment type="subcellular location">
    <subcellularLocation>
        <location evidence="1">Cell membrane</location>
        <topology evidence="1">Peripheral membrane protein</topology>
    </subcellularLocation>
</comment>
<dbReference type="RefSeq" id="WP_244626281.1">
    <property type="nucleotide sequence ID" value="NZ_CP042905.2"/>
</dbReference>
<feature type="domain" description="ABC transporter" evidence="9">
    <location>
        <begin position="21"/>
        <end position="327"/>
    </location>
</feature>
<dbReference type="Gene3D" id="3.40.50.300">
    <property type="entry name" value="P-loop containing nucleotide triphosphate hydrolases"/>
    <property type="match status" value="1"/>
</dbReference>
<keyword evidence="3" id="KW-1003">Cell membrane</keyword>
<dbReference type="PROSITE" id="PS00211">
    <property type="entry name" value="ABC_TRANSPORTER_1"/>
    <property type="match status" value="1"/>
</dbReference>
<proteinExistence type="predicted"/>
<dbReference type="GO" id="GO:0016887">
    <property type="term" value="F:ATP hydrolysis activity"/>
    <property type="evidence" value="ECO:0007669"/>
    <property type="project" value="InterPro"/>
</dbReference>
<keyword evidence="2" id="KW-0813">Transport</keyword>
<dbReference type="GO" id="GO:0005524">
    <property type="term" value="F:ATP binding"/>
    <property type="evidence" value="ECO:0007669"/>
    <property type="project" value="UniProtKB-KW"/>
</dbReference>
<reference evidence="10 11" key="2">
    <citation type="journal article" date="2024" name="Int. J. Syst. Evol. Microbiol.">
        <title>Promethearchaeum syntrophicum gen. nov., sp. nov., an anaerobic, obligately syntrophic archaeon, the first isolate of the lineage 'Asgard' archaea, and proposal of the new archaeal phylum Promethearchaeota phyl. nov. and kingdom Promethearchaeati regn. nov.</title>
        <authorList>
            <person name="Imachi H."/>
            <person name="Nobu M.K."/>
            <person name="Kato S."/>
            <person name="Takaki Y."/>
            <person name="Miyazaki M."/>
            <person name="Miyata M."/>
            <person name="Ogawara M."/>
            <person name="Saito Y."/>
            <person name="Sakai S."/>
            <person name="Tahara Y.O."/>
            <person name="Takano Y."/>
            <person name="Tasumi E."/>
            <person name="Uematsu K."/>
            <person name="Yoshimura T."/>
            <person name="Itoh T."/>
            <person name="Ohkuma M."/>
            <person name="Takai K."/>
        </authorList>
    </citation>
    <scope>NUCLEOTIDE SEQUENCE [LARGE SCALE GENOMIC DNA]</scope>
    <source>
        <strain evidence="10 11">MK-D1</strain>
    </source>
</reference>
<evidence type="ECO:0000256" key="1">
    <source>
        <dbReference type="ARBA" id="ARBA00004202"/>
    </source>
</evidence>
<evidence type="ECO:0000259" key="9">
    <source>
        <dbReference type="PROSITE" id="PS50893"/>
    </source>
</evidence>
<keyword evidence="8" id="KW-0472">Membrane</keyword>
<evidence type="ECO:0000313" key="10">
    <source>
        <dbReference type="EMBL" id="QEE17633.1"/>
    </source>
</evidence>
<dbReference type="KEGG" id="psyt:DSAG12_03470"/>
<keyword evidence="7" id="KW-1278">Translocase</keyword>
<dbReference type="InterPro" id="IPR017871">
    <property type="entry name" value="ABC_transporter-like_CS"/>
</dbReference>
<dbReference type="SMART" id="SM00382">
    <property type="entry name" value="AAA"/>
    <property type="match status" value="1"/>
</dbReference>
<dbReference type="EMBL" id="CP042905">
    <property type="protein sequence ID" value="QEE17633.1"/>
    <property type="molecule type" value="Genomic_DNA"/>
</dbReference>
<dbReference type="PANTHER" id="PTHR43297">
    <property type="entry name" value="OLIGOPEPTIDE TRANSPORT ATP-BINDING PROTEIN APPD"/>
    <property type="match status" value="1"/>
</dbReference>
<evidence type="ECO:0000313" key="11">
    <source>
        <dbReference type="Proteomes" id="UP000321408"/>
    </source>
</evidence>
<dbReference type="Proteomes" id="UP000321408">
    <property type="component" value="Chromosome"/>
</dbReference>
<dbReference type="GO" id="GO:0015833">
    <property type="term" value="P:peptide transport"/>
    <property type="evidence" value="ECO:0007669"/>
    <property type="project" value="InterPro"/>
</dbReference>
<evidence type="ECO:0000256" key="7">
    <source>
        <dbReference type="ARBA" id="ARBA00022967"/>
    </source>
</evidence>
<dbReference type="Pfam" id="PF08352">
    <property type="entry name" value="oligo_HPY"/>
    <property type="match status" value="1"/>
</dbReference>
<dbReference type="InterPro" id="IPR003439">
    <property type="entry name" value="ABC_transporter-like_ATP-bd"/>
</dbReference>
<evidence type="ECO:0000256" key="5">
    <source>
        <dbReference type="ARBA" id="ARBA00022741"/>
    </source>
</evidence>
<dbReference type="InterPro" id="IPR003593">
    <property type="entry name" value="AAA+_ATPase"/>
</dbReference>
<reference evidence="10 11" key="1">
    <citation type="journal article" date="2020" name="Nature">
        <title>Isolation of an archaeon at the prokaryote-eukaryote interface.</title>
        <authorList>
            <person name="Imachi H."/>
            <person name="Nobu M.K."/>
            <person name="Nakahara N."/>
            <person name="Morono Y."/>
            <person name="Ogawara M."/>
            <person name="Takaki Y."/>
            <person name="Takano Y."/>
            <person name="Uematsu K."/>
            <person name="Ikuta T."/>
            <person name="Ito M."/>
            <person name="Matsui Y."/>
            <person name="Miyazaki M."/>
            <person name="Murata K."/>
            <person name="Saito Y."/>
            <person name="Sakai S."/>
            <person name="Song C."/>
            <person name="Tasumi E."/>
            <person name="Yamanaka Y."/>
            <person name="Yamaguchi T."/>
            <person name="Kamagata Y."/>
            <person name="Tamaki H."/>
            <person name="Takai K."/>
        </authorList>
    </citation>
    <scope>NUCLEOTIDE SEQUENCE [LARGE SCALE GENOMIC DNA]</scope>
    <source>
        <strain evidence="10 11">MK-D1</strain>
    </source>
</reference>
<organism evidence="10 11">
    <name type="scientific">Promethearchaeum syntrophicum</name>
    <dbReference type="NCBI Taxonomy" id="2594042"/>
    <lineage>
        <taxon>Archaea</taxon>
        <taxon>Promethearchaeati</taxon>
        <taxon>Promethearchaeota</taxon>
        <taxon>Promethearchaeia</taxon>
        <taxon>Promethearchaeales</taxon>
        <taxon>Promethearchaeaceae</taxon>
        <taxon>Promethearchaeum</taxon>
    </lineage>
</organism>
<keyword evidence="11" id="KW-1185">Reference proteome</keyword>
<evidence type="ECO:0000256" key="3">
    <source>
        <dbReference type="ARBA" id="ARBA00022475"/>
    </source>
</evidence>
<keyword evidence="5" id="KW-0547">Nucleotide-binding</keyword>
<dbReference type="InterPro" id="IPR013563">
    <property type="entry name" value="Oligopep_ABC_C"/>
</dbReference>
<dbReference type="GeneID" id="41331441"/>
<dbReference type="CDD" id="cd03257">
    <property type="entry name" value="ABC_NikE_OppD_transporters"/>
    <property type="match status" value="1"/>
</dbReference>
<dbReference type="Pfam" id="PF00005">
    <property type="entry name" value="ABC_tran"/>
    <property type="match status" value="1"/>
</dbReference>
<sequence>MNTKMESITFEEYSKNEECLIRVRNLYTYFYTEEGVVKAVDGVSFNIGYKETLGLVGETGCGKSVTALSLVRLVRDPGKIKSGLIQFEGKKILELTENEMRDIRGDDITMIFQDPLNSLNPVFTVGKQISEAILLHQKQKLKESRAIYKEGQDSFKEQIKILKEEMKLKKKKGLEENHKDRKKLRILRKKIKKKNIKDIALDLSADILKKVGIADSREITKRYPHELSGGMRQRVMIAMGLSCHPKLLIADEPTTALDVTIQAQILRLMKKLKDEFSTSILMITHDLGVISEICEKVAVMYSGRIVEYGPVRKIFENPKHPYTNGLISAIPSSKNLDKDLTTIRGMVPNLIYPPDGCRFHPRCDHRMECCDKVIPKLLFSEEDHFVSCHLFDPEYQNSPKYEWSENEKDLANQV</sequence>
<keyword evidence="4" id="KW-0997">Cell inner membrane</keyword>
<evidence type="ECO:0000256" key="6">
    <source>
        <dbReference type="ARBA" id="ARBA00022840"/>
    </source>
</evidence>
<dbReference type="PANTHER" id="PTHR43297:SF14">
    <property type="entry name" value="ATPASE AAA-TYPE CORE DOMAIN-CONTAINING PROTEIN"/>
    <property type="match status" value="1"/>
</dbReference>
<dbReference type="PROSITE" id="PS50893">
    <property type="entry name" value="ABC_TRANSPORTER_2"/>
    <property type="match status" value="1"/>
</dbReference>
<protein>
    <submittedName>
        <fullName evidence="10">ABC transporter ATP-binding protein</fullName>
    </submittedName>
</protein>
<evidence type="ECO:0000256" key="8">
    <source>
        <dbReference type="ARBA" id="ARBA00023136"/>
    </source>
</evidence>
<dbReference type="GO" id="GO:0005886">
    <property type="term" value="C:plasma membrane"/>
    <property type="evidence" value="ECO:0007669"/>
    <property type="project" value="UniProtKB-SubCell"/>
</dbReference>
<dbReference type="InterPro" id="IPR027417">
    <property type="entry name" value="P-loop_NTPase"/>
</dbReference>
<dbReference type="AlphaFoldDB" id="A0A5B9DFR7"/>
<name>A0A5B9DFR7_9ARCH</name>
<dbReference type="NCBIfam" id="TIGR01727">
    <property type="entry name" value="oligo_HPY"/>
    <property type="match status" value="1"/>
</dbReference>
<keyword evidence="6 10" id="KW-0067">ATP-binding</keyword>
<gene>
    <name evidence="10" type="ORF">DSAG12_03470</name>
</gene>
<dbReference type="InterPro" id="IPR050388">
    <property type="entry name" value="ABC_Ni/Peptide_Import"/>
</dbReference>
<evidence type="ECO:0000256" key="4">
    <source>
        <dbReference type="ARBA" id="ARBA00022519"/>
    </source>
</evidence>
<accession>A0A5B9DFR7</accession>
<dbReference type="SUPFAM" id="SSF52540">
    <property type="entry name" value="P-loop containing nucleoside triphosphate hydrolases"/>
    <property type="match status" value="1"/>
</dbReference>